<reference evidence="8" key="1">
    <citation type="submission" date="2020-05" db="EMBL/GenBank/DDBJ databases">
        <title>Phylogenomic resolution of chytrid fungi.</title>
        <authorList>
            <person name="Stajich J.E."/>
            <person name="Amses K."/>
            <person name="Simmons R."/>
            <person name="Seto K."/>
            <person name="Myers J."/>
            <person name="Bonds A."/>
            <person name="Quandt C.A."/>
            <person name="Barry K."/>
            <person name="Liu P."/>
            <person name="Grigoriev I."/>
            <person name="Longcore J.E."/>
            <person name="James T.Y."/>
        </authorList>
    </citation>
    <scope>NUCLEOTIDE SEQUENCE</scope>
    <source>
        <strain evidence="8">JEL0513</strain>
    </source>
</reference>
<feature type="region of interest" description="Disordered" evidence="6">
    <location>
        <begin position="669"/>
        <end position="699"/>
    </location>
</feature>
<evidence type="ECO:0000256" key="4">
    <source>
        <dbReference type="ARBA" id="ARBA00022989"/>
    </source>
</evidence>
<dbReference type="Proteomes" id="UP001211907">
    <property type="component" value="Unassembled WGS sequence"/>
</dbReference>
<dbReference type="InterPro" id="IPR006876">
    <property type="entry name" value="LMBR1-like_membr_prot"/>
</dbReference>
<evidence type="ECO:0000256" key="6">
    <source>
        <dbReference type="SAM" id="MobiDB-lite"/>
    </source>
</evidence>
<keyword evidence="4 7" id="KW-1133">Transmembrane helix</keyword>
<dbReference type="CDD" id="cd24141">
    <property type="entry name" value="NDUFS5-like"/>
    <property type="match status" value="1"/>
</dbReference>
<evidence type="ECO:0000256" key="5">
    <source>
        <dbReference type="ARBA" id="ARBA00023136"/>
    </source>
</evidence>
<name>A0AAD5T7N1_9FUNG</name>
<accession>A0AAD5T7N1</accession>
<keyword evidence="5 7" id="KW-0472">Membrane</keyword>
<feature type="transmembrane region" description="Helical" evidence="7">
    <location>
        <begin position="128"/>
        <end position="147"/>
    </location>
</feature>
<dbReference type="EMBL" id="JADGJH010000194">
    <property type="protein sequence ID" value="KAJ3134258.1"/>
    <property type="molecule type" value="Genomic_DNA"/>
</dbReference>
<comment type="subcellular location">
    <subcellularLocation>
        <location evidence="1">Membrane</location>
        <topology evidence="1">Multi-pass membrane protein</topology>
    </subcellularLocation>
</comment>
<evidence type="ECO:0000256" key="7">
    <source>
        <dbReference type="SAM" id="Phobius"/>
    </source>
</evidence>
<proteinExistence type="inferred from homology"/>
<comment type="similarity">
    <text evidence="2">Belongs to the LIMR family.</text>
</comment>
<evidence type="ECO:0000256" key="3">
    <source>
        <dbReference type="ARBA" id="ARBA00022692"/>
    </source>
</evidence>
<dbReference type="PANTHER" id="PTHR21355:SF0">
    <property type="entry name" value="G-PROTEIN COUPLED RECEPTOR-ASSOCIATED PROTEIN LMBRD2"/>
    <property type="match status" value="1"/>
</dbReference>
<gene>
    <name evidence="8" type="ORF">HK100_003695</name>
</gene>
<evidence type="ECO:0000313" key="8">
    <source>
        <dbReference type="EMBL" id="KAJ3134258.1"/>
    </source>
</evidence>
<keyword evidence="3 7" id="KW-0812">Transmembrane</keyword>
<evidence type="ECO:0000256" key="1">
    <source>
        <dbReference type="ARBA" id="ARBA00004141"/>
    </source>
</evidence>
<sequence length="699" mass="77609">MSSGFGTNGGRSRCFAFFQDYAACFASADSPKHCLTQYEDYQECLYHRKELLRLKLVQHEWMQQQEAKKSKDESGFLSFSIILILPLDLASTLHDQCQLQNFTDIATIVCEEPIAYLSREFLLTFWKGVYWTVQILTWFVVPVMGTYVRSGDFSFRNKIVNAVRDNLFYYALMGVAGVAFLIYMIVAIQFSKEDLIAILMAAANAWGLLLCTLMLGYGLVEIPRDVWATAIPSKRLRSLEKLVPKARERVIDSEAEMFQVARDIASANYKVPDGCHLRNYVDVLLRKCPLATEDRVVADVDRTKEVTEATLRVIHANFKYYGALSERNQAQYRFLLEKAWFLADIIENSKNNDLVFRSVFAKETGFANLDAIFDYYVIVPEHSTDEPSMLFMGAYLCRLTFPLCYNFLNMVGNDENSVFIEYQGKAIDLTPLLGDGFNTWVPLLVLIVATITYFDLLNRIAGLCCGGRAIVSSSRDLEGHDADAVEGRSIIAQARNTEERQNGGKLVIRSSNLLKNVPRSRQMNTKELLAKYSKGFSNTKAVAAANGGTNNPSGSGINSNIVATSSVNAVSATVATAPTAFTAMGFVAGLKSFGFGGSTTPGKLQASSGSASLNEALKPLGKYQRIEDEDEESFIGQQPKQQTTQNKTVASGDGRFVVKSSFKVVGKNENRVNASPLLSHKATENVPPPKSRKNMFDDL</sequence>
<dbReference type="InterPro" id="IPR051584">
    <property type="entry name" value="GPCR-associated_LMBR1"/>
</dbReference>
<comment type="caution">
    <text evidence="8">The sequence shown here is derived from an EMBL/GenBank/DDBJ whole genome shotgun (WGS) entry which is preliminary data.</text>
</comment>
<protein>
    <submittedName>
        <fullName evidence="8">Uncharacterized protein</fullName>
    </submittedName>
</protein>
<dbReference type="GO" id="GO:0016020">
    <property type="term" value="C:membrane"/>
    <property type="evidence" value="ECO:0007669"/>
    <property type="project" value="UniProtKB-SubCell"/>
</dbReference>
<evidence type="ECO:0000313" key="9">
    <source>
        <dbReference type="Proteomes" id="UP001211907"/>
    </source>
</evidence>
<keyword evidence="9" id="KW-1185">Reference proteome</keyword>
<dbReference type="PANTHER" id="PTHR21355">
    <property type="entry name" value="G-PROTEIN COUPLED RECEPTOR-ASSOCIATED PROTEIN LMBRD2"/>
    <property type="match status" value="1"/>
</dbReference>
<feature type="transmembrane region" description="Helical" evidence="7">
    <location>
        <begin position="195"/>
        <end position="220"/>
    </location>
</feature>
<dbReference type="Pfam" id="PF04791">
    <property type="entry name" value="LMBR1"/>
    <property type="match status" value="2"/>
</dbReference>
<feature type="transmembrane region" description="Helical" evidence="7">
    <location>
        <begin position="167"/>
        <end position="188"/>
    </location>
</feature>
<dbReference type="AlphaFoldDB" id="A0AAD5T7N1"/>
<evidence type="ECO:0000256" key="2">
    <source>
        <dbReference type="ARBA" id="ARBA00010487"/>
    </source>
</evidence>
<organism evidence="8 9">
    <name type="scientific">Physocladia obscura</name>
    <dbReference type="NCBI Taxonomy" id="109957"/>
    <lineage>
        <taxon>Eukaryota</taxon>
        <taxon>Fungi</taxon>
        <taxon>Fungi incertae sedis</taxon>
        <taxon>Chytridiomycota</taxon>
        <taxon>Chytridiomycota incertae sedis</taxon>
        <taxon>Chytridiomycetes</taxon>
        <taxon>Chytridiales</taxon>
        <taxon>Chytriomycetaceae</taxon>
        <taxon>Physocladia</taxon>
    </lineage>
</organism>